<reference evidence="6 7" key="1">
    <citation type="submission" date="2017-06" db="EMBL/GenBank/DDBJ databases">
        <title>Genome of Fusarium nygamai isolate CS10214.</title>
        <authorList>
            <person name="Gardiner D.M."/>
            <person name="Obanor F."/>
            <person name="Kazan K."/>
        </authorList>
    </citation>
    <scope>NUCLEOTIDE SEQUENCE [LARGE SCALE GENOMIC DNA]</scope>
    <source>
        <strain evidence="6 7">CS10214</strain>
    </source>
</reference>
<evidence type="ECO:0000256" key="1">
    <source>
        <dbReference type="ARBA" id="ARBA00022737"/>
    </source>
</evidence>
<dbReference type="STRING" id="42673.A0A2K0VU90"/>
<feature type="region of interest" description="Disordered" evidence="2">
    <location>
        <begin position="947"/>
        <end position="1026"/>
    </location>
</feature>
<feature type="region of interest" description="Disordered" evidence="2">
    <location>
        <begin position="80"/>
        <end position="102"/>
    </location>
</feature>
<evidence type="ECO:0000259" key="4">
    <source>
        <dbReference type="Pfam" id="PF24883"/>
    </source>
</evidence>
<dbReference type="InterPro" id="IPR027417">
    <property type="entry name" value="P-loop_NTPase"/>
</dbReference>
<gene>
    <name evidence="6" type="ORF">FNYG_13057</name>
</gene>
<dbReference type="SUPFAM" id="SSF52540">
    <property type="entry name" value="P-loop containing nucleoside triphosphate hydrolases"/>
    <property type="match status" value="1"/>
</dbReference>
<dbReference type="Proteomes" id="UP000236664">
    <property type="component" value="Unassembled WGS sequence"/>
</dbReference>
<keyword evidence="1" id="KW-0677">Repeat</keyword>
<dbReference type="PANTHER" id="PTHR10039">
    <property type="entry name" value="AMELOGENIN"/>
    <property type="match status" value="1"/>
</dbReference>
<proteinExistence type="predicted"/>
<feature type="domain" description="DUF7791" evidence="5">
    <location>
        <begin position="537"/>
        <end position="662"/>
    </location>
</feature>
<protein>
    <recommendedName>
        <fullName evidence="8">NACHT domain-containing protein</fullName>
    </recommendedName>
</protein>
<dbReference type="InterPro" id="IPR056693">
    <property type="entry name" value="DUF7791"/>
</dbReference>
<feature type="compositionally biased region" description="Acidic residues" evidence="2">
    <location>
        <begin position="960"/>
        <end position="987"/>
    </location>
</feature>
<dbReference type="InterPro" id="IPR038305">
    <property type="entry name" value="HeLo_sf"/>
</dbReference>
<dbReference type="Gene3D" id="1.20.120.1020">
    <property type="entry name" value="Prion-inhibition and propagation, HeLo domain"/>
    <property type="match status" value="1"/>
</dbReference>
<dbReference type="Gene3D" id="3.40.50.300">
    <property type="entry name" value="P-loop containing nucleotide triphosphate hydrolases"/>
    <property type="match status" value="1"/>
</dbReference>
<dbReference type="AlphaFoldDB" id="A0A2K0VU90"/>
<dbReference type="Pfam" id="PF25053">
    <property type="entry name" value="DUF7791"/>
    <property type="match status" value="1"/>
</dbReference>
<evidence type="ECO:0008006" key="8">
    <source>
        <dbReference type="Google" id="ProtNLM"/>
    </source>
</evidence>
<name>A0A2K0VU90_GIBNY</name>
<dbReference type="PANTHER" id="PTHR10039:SF5">
    <property type="entry name" value="NACHT DOMAIN-CONTAINING PROTEIN"/>
    <property type="match status" value="1"/>
</dbReference>
<sequence>MPNLPNLPREYEVLHTKVDLEKTLLLRWAKGVNLLNPHGYDERLDDPATSKVVVRTLKCIKAILEDTSELQERYGLEVKETDKEEWEEDSGGSENATSIEDNRLPTISRRPRSEFIQKFRRLNLEASPRQETPPLRKRAWWMIRDKKKFEGFVSELAHFTAKINDVVPISQNPLSVRNMDEENTLKEFATIRQLGVLLAALGDRQQTLFPTAPEKMAEKCEDRILDLLWFRRITDRRDGIATAHTKSLHWALEPPTAEVPWDDLSHWLRAESGIYWVCGKAGSGKSTLMKYLYSHRRTYELLSEWAGGEPFLLCDFFYYNLGSIEQKSQEGLSRALLYQILSRHPSLISAVLPNMWKELLDTEKDAALPSEAEANRAFDTILRLSSSLGKVCFLIDGVDELACDYRKPIAFIEKLAACKSIKILVSSRPIPECVAAFGSQPNLRLQDLNRNDITLYVEDIIGSHSYMKKLTDSYPEKCAELMETLIDKSSGVFLWIILACRSLLGGFAAYDRVSELEARVDQIPPELEDLFQQMLKKIDRRYRKQGSRLLQICYVYTRQEEPEKDALSALGLALIEDYHLDMAPVRTLEANRKRDLCEELEGRLRSRCGGLLELSPANPRLRHSCVCGKPEEADHDSLVDAAVVFMHRTVFDFLNNEDVWDLEYLQVPDDRFSTTTALALYHLHVASQPNQHIQKSDTTLRFWQGLRQNLLYNDPKHDTSLFFANLQSLVDLPMNHGLGYTTLDRPAWGIQWQRTCPLCPSIPLLLAVEAEAIEHVAAHPQLKDAIGHSSSCRDCLPLLYHAFKKPLLSEIAAVLSSSLRLSIMESFSLKLMPLLLSLGCDPNERAYGMRFHAITTWEPWLEDLPRKDLGLPGVMHTFGIVEQFLQANALNADLDLANIQLGSRLMRSLNSRKSNNGLKEKVRHVLQLIYDSRRRLEGLSLLGSGYLANGQSDGRRGDQESDPEDDSSLSDTTEDDDLSEDYEDDDSTYPIRIKLEARVPNPGSVLGKRRLGLEEMSDTSAKRACN</sequence>
<evidence type="ECO:0000259" key="5">
    <source>
        <dbReference type="Pfam" id="PF25053"/>
    </source>
</evidence>
<feature type="domain" description="Nephrocystin 3-like N-terminal" evidence="4">
    <location>
        <begin position="264"/>
        <end position="428"/>
    </location>
</feature>
<keyword evidence="7" id="KW-1185">Reference proteome</keyword>
<dbReference type="Pfam" id="PF24883">
    <property type="entry name" value="NPHP3_N"/>
    <property type="match status" value="1"/>
</dbReference>
<dbReference type="EMBL" id="MTQA01000260">
    <property type="protein sequence ID" value="PNP73605.1"/>
    <property type="molecule type" value="Genomic_DNA"/>
</dbReference>
<dbReference type="InterPro" id="IPR056884">
    <property type="entry name" value="NPHP3-like_N"/>
</dbReference>
<evidence type="ECO:0000313" key="6">
    <source>
        <dbReference type="EMBL" id="PNP73605.1"/>
    </source>
</evidence>
<evidence type="ECO:0000313" key="7">
    <source>
        <dbReference type="Proteomes" id="UP000236664"/>
    </source>
</evidence>
<dbReference type="InterPro" id="IPR029498">
    <property type="entry name" value="HeLo_dom"/>
</dbReference>
<accession>A0A2K0VU90</accession>
<evidence type="ECO:0000259" key="3">
    <source>
        <dbReference type="Pfam" id="PF14479"/>
    </source>
</evidence>
<evidence type="ECO:0000256" key="2">
    <source>
        <dbReference type="SAM" id="MobiDB-lite"/>
    </source>
</evidence>
<dbReference type="OrthoDB" id="443402at2759"/>
<organism evidence="6 7">
    <name type="scientific">Gibberella nygamai</name>
    <name type="common">Bean root rot disease fungus</name>
    <name type="synonym">Fusarium nygamai</name>
    <dbReference type="NCBI Taxonomy" id="42673"/>
    <lineage>
        <taxon>Eukaryota</taxon>
        <taxon>Fungi</taxon>
        <taxon>Dikarya</taxon>
        <taxon>Ascomycota</taxon>
        <taxon>Pezizomycotina</taxon>
        <taxon>Sordariomycetes</taxon>
        <taxon>Hypocreomycetidae</taxon>
        <taxon>Hypocreales</taxon>
        <taxon>Nectriaceae</taxon>
        <taxon>Fusarium</taxon>
        <taxon>Fusarium fujikuroi species complex</taxon>
    </lineage>
</organism>
<dbReference type="Pfam" id="PF14479">
    <property type="entry name" value="HeLo"/>
    <property type="match status" value="1"/>
</dbReference>
<feature type="domain" description="Prion-inhibition and propagation HeLo" evidence="3">
    <location>
        <begin position="6"/>
        <end position="195"/>
    </location>
</feature>
<comment type="caution">
    <text evidence="6">The sequence shown here is derived from an EMBL/GenBank/DDBJ whole genome shotgun (WGS) entry which is preliminary data.</text>
</comment>